<feature type="region of interest" description="Disordered" evidence="1">
    <location>
        <begin position="1"/>
        <end position="81"/>
    </location>
</feature>
<accession>A0A835DPY5</accession>
<organism evidence="3 4">
    <name type="scientific">Tetracentron sinense</name>
    <name type="common">Spur-leaf</name>
    <dbReference type="NCBI Taxonomy" id="13715"/>
    <lineage>
        <taxon>Eukaryota</taxon>
        <taxon>Viridiplantae</taxon>
        <taxon>Streptophyta</taxon>
        <taxon>Embryophyta</taxon>
        <taxon>Tracheophyta</taxon>
        <taxon>Spermatophyta</taxon>
        <taxon>Magnoliopsida</taxon>
        <taxon>Trochodendrales</taxon>
        <taxon>Trochodendraceae</taxon>
        <taxon>Tetracentron</taxon>
    </lineage>
</organism>
<dbReference type="Gene3D" id="3.30.160.60">
    <property type="entry name" value="Classic Zinc Finger"/>
    <property type="match status" value="2"/>
</dbReference>
<feature type="region of interest" description="Disordered" evidence="1">
    <location>
        <begin position="334"/>
        <end position="363"/>
    </location>
</feature>
<feature type="compositionally biased region" description="Low complexity" evidence="1">
    <location>
        <begin position="285"/>
        <end position="305"/>
    </location>
</feature>
<feature type="domain" description="U1-type" evidence="2">
    <location>
        <begin position="317"/>
        <end position="347"/>
    </location>
</feature>
<evidence type="ECO:0000256" key="1">
    <source>
        <dbReference type="SAM" id="MobiDB-lite"/>
    </source>
</evidence>
<proteinExistence type="predicted"/>
<dbReference type="OMA" id="PQVAWCD"/>
<dbReference type="OrthoDB" id="434647at2759"/>
<dbReference type="GO" id="GO:0003676">
    <property type="term" value="F:nucleic acid binding"/>
    <property type="evidence" value="ECO:0007669"/>
    <property type="project" value="InterPro"/>
</dbReference>
<feature type="region of interest" description="Disordered" evidence="1">
    <location>
        <begin position="451"/>
        <end position="472"/>
    </location>
</feature>
<evidence type="ECO:0000313" key="3">
    <source>
        <dbReference type="EMBL" id="KAF8412423.1"/>
    </source>
</evidence>
<sequence>MNALMDYGNAYQQQPQQPETAQIQPPGISIQPEPSQISAPVPAHVQEQGQIHAAGPRPEQVHHQQDANYPQNAGEQVQNSSYPVPHGLNPAAAAAVAALSQLTQFAGKMDAAERAMAGMQEHQSPNLVRSSLDSSLALDSSQEIEVTFLFLTTTSRVVRWGGEAVLKVGRSPYRGGGPGGRRGGGPGGPGGRRGGGPGGRRGGGRRGGGAPFRGGDRGNFGHRNSRPDGSGSPFRGRGRGKGGGNRRFPPRGAASTSSYPEPMPVEEPEALTEGAEASSAVIQGEAPQSSASAPAPEQAPAASEQTAPIQQPPRIAWCEMCRVDCTSLEILEQHKNGKRHKSNLQNANKPMSETWNEPKSIPESNPEVIVHPENVQEGEENVQGGEEHKLPTPENLPIEAVTEENTMESEQQNDLAESSEIAMMEPTEGPAWKRRMDRFDTRRRGIKRKIRGGRGGKRMRMSEGPRRPIEPPKPKEVIPLICDLCNVKCDTQAVFDCHLAGKKHLSKVKRFRDHQAMYGQVGLQVLYPPTPTPIAQSTFIIPQGHQQAVYGPQGSLPQLATYMHPQVQRTVATDSETQAQQTVTLEPEGQQQSLTVKLEAEQAMTVVTKCENDITEYEGKEVIPLDNSVLVPSENVITGAQQVLATAEALAVPEYGVTASDFVVLPGLDIKMEKPVSENEEPTEKEIAWPVLVVYGIMLLELLIARHIPNLPFFGDLGILPPKGEMVYTYSCNLSLGNFYVTGSGHWLLHFDCHRLHFSYSLTLVIFQFDGAAMPKGSAAGCGLVAWSSVVAEILALP</sequence>
<dbReference type="SMART" id="SM00451">
    <property type="entry name" value="ZnF_U1"/>
    <property type="match status" value="2"/>
</dbReference>
<gene>
    <name evidence="3" type="ORF">HHK36_000387</name>
</gene>
<evidence type="ECO:0000313" key="4">
    <source>
        <dbReference type="Proteomes" id="UP000655225"/>
    </source>
</evidence>
<dbReference type="GO" id="GO:0008270">
    <property type="term" value="F:zinc ion binding"/>
    <property type="evidence" value="ECO:0007669"/>
    <property type="project" value="InterPro"/>
</dbReference>
<dbReference type="PANTHER" id="PTHR47487">
    <property type="entry name" value="OS06G0651300 PROTEIN-RELATED"/>
    <property type="match status" value="1"/>
</dbReference>
<dbReference type="Pfam" id="PF12874">
    <property type="entry name" value="zf-met"/>
    <property type="match status" value="2"/>
</dbReference>
<feature type="compositionally biased region" description="Basic and acidic residues" evidence="1">
    <location>
        <begin position="460"/>
        <end position="472"/>
    </location>
</feature>
<dbReference type="SUPFAM" id="SSF57667">
    <property type="entry name" value="beta-beta-alpha zinc fingers"/>
    <property type="match status" value="2"/>
</dbReference>
<feature type="compositionally biased region" description="Gly residues" evidence="1">
    <location>
        <begin position="174"/>
        <end position="212"/>
    </location>
</feature>
<feature type="compositionally biased region" description="Polar residues" evidence="1">
    <location>
        <begin position="66"/>
        <end position="81"/>
    </location>
</feature>
<feature type="compositionally biased region" description="Polar residues" evidence="1">
    <location>
        <begin position="343"/>
        <end position="357"/>
    </location>
</feature>
<dbReference type="Proteomes" id="UP000655225">
    <property type="component" value="Unassembled WGS sequence"/>
</dbReference>
<feature type="compositionally biased region" description="Low complexity" evidence="1">
    <location>
        <begin position="12"/>
        <end position="26"/>
    </location>
</feature>
<feature type="region of interest" description="Disordered" evidence="1">
    <location>
        <begin position="168"/>
        <end position="312"/>
    </location>
</feature>
<dbReference type="InterPro" id="IPR013087">
    <property type="entry name" value="Znf_C2H2_type"/>
</dbReference>
<comment type="caution">
    <text evidence="3">The sequence shown here is derived from an EMBL/GenBank/DDBJ whole genome shotgun (WGS) entry which is preliminary data.</text>
</comment>
<keyword evidence="4" id="KW-1185">Reference proteome</keyword>
<protein>
    <recommendedName>
        <fullName evidence="2">U1-type domain-containing protein</fullName>
    </recommendedName>
</protein>
<dbReference type="EMBL" id="JABCRI010000001">
    <property type="protein sequence ID" value="KAF8412423.1"/>
    <property type="molecule type" value="Genomic_DNA"/>
</dbReference>
<evidence type="ECO:0000259" key="2">
    <source>
        <dbReference type="SMART" id="SM00451"/>
    </source>
</evidence>
<dbReference type="InterPro" id="IPR003604">
    <property type="entry name" value="Matrin/U1-like-C_Znf_C2H2"/>
</dbReference>
<reference evidence="3 4" key="1">
    <citation type="submission" date="2020-04" db="EMBL/GenBank/DDBJ databases">
        <title>Plant Genome Project.</title>
        <authorList>
            <person name="Zhang R.-G."/>
        </authorList>
    </citation>
    <scope>NUCLEOTIDE SEQUENCE [LARGE SCALE GENOMIC DNA]</scope>
    <source>
        <strain evidence="3">YNK0</strain>
        <tissue evidence="3">Leaf</tissue>
    </source>
</reference>
<dbReference type="PANTHER" id="PTHR47487:SF12">
    <property type="entry name" value="GLUTENIN, HIGH MOLECULAR WEIGHT SUBUNIT DX5-LIKE"/>
    <property type="match status" value="1"/>
</dbReference>
<feature type="domain" description="U1-type" evidence="2">
    <location>
        <begin position="477"/>
        <end position="511"/>
    </location>
</feature>
<dbReference type="InterPro" id="IPR036236">
    <property type="entry name" value="Znf_C2H2_sf"/>
</dbReference>
<dbReference type="AlphaFoldDB" id="A0A835DPY5"/>
<name>A0A835DPY5_TETSI</name>